<sequence length="313" mass="35936">MKAWKESASLILAARQKCIRPSATNFQYNYNLLCMKRHAKSKFMPSTYVFPGGVIEPSDADLKWDKLFSTFGFDANSFKTLSPNTSVRPQIFKSGPNELPREISLRITAIRETFEECGILICKQSRDDSMQFGWAGRIEISENELQSWQTRVHNDAREFYTLCENFKCYPDLWSLYEWSNWLTPTYFVGRRFNAVFYFACVPVVPQTICEVTEMEDIKWDMPGNLLFSASKIALPPPQQYEIARIAKFESIDNLLDFAIERSKIGVLLNLPVKVELQDGKVHVLPGDSISDGHLAPMQLKNVFNASIYKHSKL</sequence>
<dbReference type="EMBL" id="KQ414646">
    <property type="protein sequence ID" value="KOC66509.1"/>
    <property type="molecule type" value="Genomic_DNA"/>
</dbReference>
<dbReference type="Proteomes" id="UP000053825">
    <property type="component" value="Unassembled WGS sequence"/>
</dbReference>
<evidence type="ECO:0000256" key="2">
    <source>
        <dbReference type="ARBA" id="ARBA00001946"/>
    </source>
</evidence>
<keyword evidence="4" id="KW-0479">Metal-binding</keyword>
<evidence type="ECO:0000259" key="8">
    <source>
        <dbReference type="PROSITE" id="PS51462"/>
    </source>
</evidence>
<dbReference type="InterPro" id="IPR039121">
    <property type="entry name" value="NUDT19"/>
</dbReference>
<evidence type="ECO:0000313" key="9">
    <source>
        <dbReference type="EMBL" id="KOC66509.1"/>
    </source>
</evidence>
<dbReference type="SUPFAM" id="SSF55811">
    <property type="entry name" value="Nudix"/>
    <property type="match status" value="1"/>
</dbReference>
<dbReference type="InterPro" id="IPR015797">
    <property type="entry name" value="NUDIX_hydrolase-like_dom_sf"/>
</dbReference>
<protein>
    <submittedName>
        <fullName evidence="9">Nucleoside diphosphate-linked moiety X motif 19, mitochondrial</fullName>
    </submittedName>
</protein>
<keyword evidence="10" id="KW-1185">Reference proteome</keyword>
<dbReference type="InterPro" id="IPR000086">
    <property type="entry name" value="NUDIX_hydrolase_dom"/>
</dbReference>
<dbReference type="PANTHER" id="PTHR12318:SF0">
    <property type="entry name" value="ACYL-COENZYME A DIPHOSPHATASE NUDT19"/>
    <property type="match status" value="1"/>
</dbReference>
<proteinExistence type="inferred from homology"/>
<feature type="domain" description="Nudix hydrolase" evidence="8">
    <location>
        <begin position="3"/>
        <end position="240"/>
    </location>
</feature>
<dbReference type="OrthoDB" id="1695362at2759"/>
<comment type="similarity">
    <text evidence="3">Belongs to the Nudix hydrolase family.</text>
</comment>
<dbReference type="GO" id="GO:0016818">
    <property type="term" value="F:hydrolase activity, acting on acid anhydrides, in phosphorus-containing anhydrides"/>
    <property type="evidence" value="ECO:0007669"/>
    <property type="project" value="InterPro"/>
</dbReference>
<name>A0A0L7R6Q5_9HYME</name>
<dbReference type="PROSITE" id="PS51462">
    <property type="entry name" value="NUDIX"/>
    <property type="match status" value="1"/>
</dbReference>
<keyword evidence="7" id="KW-0464">Manganese</keyword>
<evidence type="ECO:0000313" key="10">
    <source>
        <dbReference type="Proteomes" id="UP000053825"/>
    </source>
</evidence>
<dbReference type="STRING" id="597456.A0A0L7R6Q5"/>
<accession>A0A0L7R6Q5</accession>
<gene>
    <name evidence="9" type="ORF">WH47_08902</name>
</gene>
<evidence type="ECO:0000256" key="6">
    <source>
        <dbReference type="ARBA" id="ARBA00022842"/>
    </source>
</evidence>
<comment type="cofactor">
    <cofactor evidence="2">
        <name>Mg(2+)</name>
        <dbReference type="ChEBI" id="CHEBI:18420"/>
    </cofactor>
</comment>
<dbReference type="GO" id="GO:0046872">
    <property type="term" value="F:metal ion binding"/>
    <property type="evidence" value="ECO:0007669"/>
    <property type="project" value="UniProtKB-KW"/>
</dbReference>
<dbReference type="GO" id="GO:0005739">
    <property type="term" value="C:mitochondrion"/>
    <property type="evidence" value="ECO:0007669"/>
    <property type="project" value="TreeGrafter"/>
</dbReference>
<dbReference type="Gene3D" id="3.90.79.10">
    <property type="entry name" value="Nucleoside Triphosphate Pyrophosphohydrolase"/>
    <property type="match status" value="1"/>
</dbReference>
<evidence type="ECO:0000256" key="4">
    <source>
        <dbReference type="ARBA" id="ARBA00022723"/>
    </source>
</evidence>
<keyword evidence="5" id="KW-0378">Hydrolase</keyword>
<keyword evidence="6" id="KW-0460">Magnesium</keyword>
<evidence type="ECO:0000256" key="1">
    <source>
        <dbReference type="ARBA" id="ARBA00001936"/>
    </source>
</evidence>
<evidence type="ECO:0000256" key="5">
    <source>
        <dbReference type="ARBA" id="ARBA00022801"/>
    </source>
</evidence>
<evidence type="ECO:0000256" key="3">
    <source>
        <dbReference type="ARBA" id="ARBA00005582"/>
    </source>
</evidence>
<organism evidence="9 10">
    <name type="scientific">Habropoda laboriosa</name>
    <dbReference type="NCBI Taxonomy" id="597456"/>
    <lineage>
        <taxon>Eukaryota</taxon>
        <taxon>Metazoa</taxon>
        <taxon>Ecdysozoa</taxon>
        <taxon>Arthropoda</taxon>
        <taxon>Hexapoda</taxon>
        <taxon>Insecta</taxon>
        <taxon>Pterygota</taxon>
        <taxon>Neoptera</taxon>
        <taxon>Endopterygota</taxon>
        <taxon>Hymenoptera</taxon>
        <taxon>Apocrita</taxon>
        <taxon>Aculeata</taxon>
        <taxon>Apoidea</taxon>
        <taxon>Anthophila</taxon>
        <taxon>Apidae</taxon>
        <taxon>Habropoda</taxon>
    </lineage>
</organism>
<dbReference type="PANTHER" id="PTHR12318">
    <property type="entry name" value="TESTOSTERONE-REGULATED PROTEIN RP2"/>
    <property type="match status" value="1"/>
</dbReference>
<evidence type="ECO:0000256" key="7">
    <source>
        <dbReference type="ARBA" id="ARBA00023211"/>
    </source>
</evidence>
<dbReference type="AlphaFoldDB" id="A0A0L7R6Q5"/>
<reference evidence="9 10" key="1">
    <citation type="submission" date="2015-07" db="EMBL/GenBank/DDBJ databases">
        <title>The genome of Habropoda laboriosa.</title>
        <authorList>
            <person name="Pan H."/>
            <person name="Kapheim K."/>
        </authorList>
    </citation>
    <scope>NUCLEOTIDE SEQUENCE [LARGE SCALE GENOMIC DNA]</scope>
    <source>
        <strain evidence="9">0110345459</strain>
    </source>
</reference>
<comment type="cofactor">
    <cofactor evidence="1">
        <name>Mn(2+)</name>
        <dbReference type="ChEBI" id="CHEBI:29035"/>
    </cofactor>
</comment>
<dbReference type="CDD" id="cd18870">
    <property type="entry name" value="NUDIX_AcylCoAdiphos_Nudt19"/>
    <property type="match status" value="1"/>
</dbReference>